<reference evidence="2 3" key="1">
    <citation type="journal article" date="2008" name="Nature">
        <title>The genome of Laccaria bicolor provides insights into mycorrhizal symbiosis.</title>
        <authorList>
            <person name="Martin F."/>
            <person name="Aerts A."/>
            <person name="Ahren D."/>
            <person name="Brun A."/>
            <person name="Danchin E.G.J."/>
            <person name="Duchaussoy F."/>
            <person name="Gibon J."/>
            <person name="Kohler A."/>
            <person name="Lindquist E."/>
            <person name="Pereda V."/>
            <person name="Salamov A."/>
            <person name="Shapiro H.J."/>
            <person name="Wuyts J."/>
            <person name="Blaudez D."/>
            <person name="Buee M."/>
            <person name="Brokstein P."/>
            <person name="Canbaeck B."/>
            <person name="Cohen D."/>
            <person name="Courty P.E."/>
            <person name="Coutinho P.M."/>
            <person name="Delaruelle C."/>
            <person name="Detter J.C."/>
            <person name="Deveau A."/>
            <person name="DiFazio S."/>
            <person name="Duplessis S."/>
            <person name="Fraissinet-Tachet L."/>
            <person name="Lucic E."/>
            <person name="Frey-Klett P."/>
            <person name="Fourrey C."/>
            <person name="Feussner I."/>
            <person name="Gay G."/>
            <person name="Grimwood J."/>
            <person name="Hoegger P.J."/>
            <person name="Jain P."/>
            <person name="Kilaru S."/>
            <person name="Labbe J."/>
            <person name="Lin Y.C."/>
            <person name="Legue V."/>
            <person name="Le Tacon F."/>
            <person name="Marmeisse R."/>
            <person name="Melayah D."/>
            <person name="Montanini B."/>
            <person name="Muratet M."/>
            <person name="Nehls U."/>
            <person name="Niculita-Hirzel H."/>
            <person name="Oudot-Le Secq M.P."/>
            <person name="Peter M."/>
            <person name="Quesneville H."/>
            <person name="Rajashekar B."/>
            <person name="Reich M."/>
            <person name="Rouhier N."/>
            <person name="Schmutz J."/>
            <person name="Yin T."/>
            <person name="Chalot M."/>
            <person name="Henrissat B."/>
            <person name="Kuees U."/>
            <person name="Lucas S."/>
            <person name="Van de Peer Y."/>
            <person name="Podila G.K."/>
            <person name="Polle A."/>
            <person name="Pukkila P.J."/>
            <person name="Richardson P.M."/>
            <person name="Rouze P."/>
            <person name="Sanders I.R."/>
            <person name="Stajich J.E."/>
            <person name="Tunlid A."/>
            <person name="Tuskan G."/>
            <person name="Grigoriev I.V."/>
        </authorList>
    </citation>
    <scope>NUCLEOTIDE SEQUENCE [LARGE SCALE GENOMIC DNA]</scope>
    <source>
        <strain evidence="3">S238N-H82 / ATCC MYA-4686</strain>
    </source>
</reference>
<dbReference type="EMBL" id="DS547103">
    <property type="protein sequence ID" value="EDR07902.1"/>
    <property type="molecule type" value="Genomic_DNA"/>
</dbReference>
<organism evidence="3">
    <name type="scientific">Laccaria bicolor (strain S238N-H82 / ATCC MYA-4686)</name>
    <name type="common">Bicoloured deceiver</name>
    <name type="synonym">Laccaria laccata var. bicolor</name>
    <dbReference type="NCBI Taxonomy" id="486041"/>
    <lineage>
        <taxon>Eukaryota</taxon>
        <taxon>Fungi</taxon>
        <taxon>Dikarya</taxon>
        <taxon>Basidiomycota</taxon>
        <taxon>Agaricomycotina</taxon>
        <taxon>Agaricomycetes</taxon>
        <taxon>Agaricomycetidae</taxon>
        <taxon>Agaricales</taxon>
        <taxon>Agaricineae</taxon>
        <taxon>Hydnangiaceae</taxon>
        <taxon>Laccaria</taxon>
    </lineage>
</organism>
<accession>B0DCI1</accession>
<dbReference type="AlphaFoldDB" id="B0DCI1"/>
<feature type="compositionally biased region" description="Low complexity" evidence="1">
    <location>
        <begin position="247"/>
        <end position="256"/>
    </location>
</feature>
<feature type="region of interest" description="Disordered" evidence="1">
    <location>
        <begin position="237"/>
        <end position="269"/>
    </location>
</feature>
<name>B0DCI1_LACBS</name>
<protein>
    <submittedName>
        <fullName evidence="2">Predicted protein</fullName>
    </submittedName>
</protein>
<dbReference type="RefSeq" id="XP_001881691.1">
    <property type="nucleotide sequence ID" value="XM_001881656.1"/>
</dbReference>
<dbReference type="Proteomes" id="UP000001194">
    <property type="component" value="Unassembled WGS sequence"/>
</dbReference>
<dbReference type="InParanoid" id="B0DCI1"/>
<dbReference type="HOGENOM" id="CLU_1034650_0_0_1"/>
<sequence length="269" mass="30967">MVGAPYYSAHTVGSNSRWRFMHACSTYYYYYSLINHCASWQRLPHCYIFNVHWDYLTLPNVGANLLKKFKVNGIFVMTLEVFDEKHDYKPRKLPPSQSVGDYRQTPALGPAEFKQSFNGQSPIENYIKYLPLYPHPPPHSYTVITFPSCTTIPSANCASQRLGADSLTLHYFMTMDAWSTLFSWSVVGHTVFRRIYAVGRVCWLRMLLCTHDHTLPMTHQWHHYPSYGDGCLTSPPQLQQRVRAPDDSPTPSPSNDEGSVTVFKQGWRD</sequence>
<dbReference type="KEGG" id="lbc:LACBIDRAFT_327682"/>
<evidence type="ECO:0000256" key="1">
    <source>
        <dbReference type="SAM" id="MobiDB-lite"/>
    </source>
</evidence>
<evidence type="ECO:0000313" key="2">
    <source>
        <dbReference type="EMBL" id="EDR07902.1"/>
    </source>
</evidence>
<proteinExistence type="predicted"/>
<gene>
    <name evidence="2" type="ORF">LACBIDRAFT_327682</name>
</gene>
<keyword evidence="3" id="KW-1185">Reference proteome</keyword>
<evidence type="ECO:0000313" key="3">
    <source>
        <dbReference type="Proteomes" id="UP000001194"/>
    </source>
</evidence>
<dbReference type="GeneID" id="6077103"/>